<keyword evidence="5" id="KW-0805">Transcription regulation</keyword>
<feature type="region of interest" description="SAW" evidence="9">
    <location>
        <begin position="296"/>
        <end position="377"/>
    </location>
</feature>
<comment type="caution">
    <text evidence="11">The sequence shown here is derived from an EMBL/GenBank/DDBJ whole genome shotgun (WGS) entry which is preliminary data.</text>
</comment>
<keyword evidence="7" id="KW-0539">Nucleus</keyword>
<evidence type="ECO:0000256" key="5">
    <source>
        <dbReference type="ARBA" id="ARBA00023015"/>
    </source>
</evidence>
<accession>A0A9Q0ZH47</accession>
<dbReference type="OrthoDB" id="841203at2759"/>
<feature type="short sequence motif" description="VHIID" evidence="9">
    <location>
        <begin position="108"/>
        <end position="112"/>
    </location>
</feature>
<dbReference type="Pfam" id="PF02892">
    <property type="entry name" value="zf-BED"/>
    <property type="match status" value="1"/>
</dbReference>
<dbReference type="InterPro" id="IPR036236">
    <property type="entry name" value="Znf_C2H2_sf"/>
</dbReference>
<dbReference type="GO" id="GO:0005634">
    <property type="term" value="C:nucleus"/>
    <property type="evidence" value="ECO:0007669"/>
    <property type="project" value="UniProtKB-SubCell"/>
</dbReference>
<comment type="similarity">
    <text evidence="9">Belongs to the GRAS family.</text>
</comment>
<dbReference type="Proteomes" id="UP001151532">
    <property type="component" value="Chromosome 17"/>
</dbReference>
<evidence type="ECO:0000313" key="11">
    <source>
        <dbReference type="EMBL" id="KAJ6734203.1"/>
    </source>
</evidence>
<comment type="subcellular location">
    <subcellularLocation>
        <location evidence="1">Nucleus</location>
    </subcellularLocation>
</comment>
<dbReference type="InterPro" id="IPR005202">
    <property type="entry name" value="TF_GRAS"/>
</dbReference>
<name>A0A9Q0ZH47_SALPP</name>
<keyword evidence="3 8" id="KW-0863">Zinc-finger</keyword>
<feature type="region of interest" description="PFYRE" evidence="9">
    <location>
        <begin position="202"/>
        <end position="293"/>
    </location>
</feature>
<dbReference type="InterPro" id="IPR003656">
    <property type="entry name" value="Znf_BED"/>
</dbReference>
<reference evidence="11" key="1">
    <citation type="submission" date="2022-11" db="EMBL/GenBank/DDBJ databases">
        <authorList>
            <person name="Hyden B.L."/>
            <person name="Feng K."/>
            <person name="Yates T."/>
            <person name="Jawdy S."/>
            <person name="Smart L.B."/>
            <person name="Muchero W."/>
        </authorList>
    </citation>
    <scope>NUCLEOTIDE SEQUENCE</scope>
    <source>
        <tissue evidence="11">Shoot tip</tissue>
    </source>
</reference>
<dbReference type="PANTHER" id="PTHR31636">
    <property type="entry name" value="OSJNBA0084A10.13 PROTEIN-RELATED"/>
    <property type="match status" value="1"/>
</dbReference>
<dbReference type="GO" id="GO:0008270">
    <property type="term" value="F:zinc ion binding"/>
    <property type="evidence" value="ECO:0007669"/>
    <property type="project" value="UniProtKB-KW"/>
</dbReference>
<feature type="domain" description="BED-type" evidence="10">
    <location>
        <begin position="776"/>
        <end position="827"/>
    </location>
</feature>
<gene>
    <name evidence="11" type="ORF">OIU79_001457</name>
</gene>
<evidence type="ECO:0000256" key="2">
    <source>
        <dbReference type="ARBA" id="ARBA00022723"/>
    </source>
</evidence>
<protein>
    <recommendedName>
        <fullName evidence="10">BED-type domain-containing protein</fullName>
    </recommendedName>
</protein>
<keyword evidence="4" id="KW-0862">Zinc</keyword>
<dbReference type="GO" id="GO:0003677">
    <property type="term" value="F:DNA binding"/>
    <property type="evidence" value="ECO:0007669"/>
    <property type="project" value="InterPro"/>
</dbReference>
<evidence type="ECO:0000313" key="12">
    <source>
        <dbReference type="Proteomes" id="UP001151532"/>
    </source>
</evidence>
<evidence type="ECO:0000256" key="8">
    <source>
        <dbReference type="PROSITE-ProRule" id="PRU00027"/>
    </source>
</evidence>
<evidence type="ECO:0000256" key="9">
    <source>
        <dbReference type="PROSITE-ProRule" id="PRU01191"/>
    </source>
</evidence>
<keyword evidence="12" id="KW-1185">Reference proteome</keyword>
<evidence type="ECO:0000256" key="7">
    <source>
        <dbReference type="ARBA" id="ARBA00023242"/>
    </source>
</evidence>
<dbReference type="InterPro" id="IPR055081">
    <property type="entry name" value="NLP1-9_GAF"/>
</dbReference>
<comment type="caution">
    <text evidence="9">Lacks conserved residue(s) required for the propagation of feature annotation.</text>
</comment>
<proteinExistence type="inferred from homology"/>
<dbReference type="Pfam" id="PF03514">
    <property type="entry name" value="GRAS"/>
    <property type="match status" value="1"/>
</dbReference>
<sequence length="827" mass="94221">MAPPLIDKLMECAKAIEDGELKHADSLFKEIGLQSSTEANLATRKVVKYFAEALVRRLYQLYPRNPMPLVRFREDTDIIGCKFEPFLSFASYTIMPPFYDALRGKKQVHIIDFSVTVDIWQHATLMKVLANELGSRLSYRITFVGPKLSRHLGYLKLMSLILSKTAENNHIDFEYEEYLANSVAEIVGATLQLARRSKEEAVVVEWEFELHKLLAVPTAVFNLVMSKLKDLKPEVMVIVEQEADHNSPDLVDRLTKSFNYYSVMFDSLEEDKFEKLENYRVLWERIFRSQISKVVAAEGVGHAERHETWAQWRDRLFRAGFHPARIMFRETMLFNNKTNQYRIEEKNRRPLLCRLDYPFAISSAWKPDLTHDESLSMEICDLGSMLGSFNIAQDAIRESGKASSSVSHEDDADDDIIMMKGNVWSTECFSINQVAASAEIFDILEYVCHVHDLPMALTWISDRRADDKNSREKFRLHVVDTACFVNDVGMKGFFEACVEGPPLEEGQGVAGKALQSKMQFVPDVADLDAIDYPFLHAAWEFGLHAVLAIKLASTYMRSVDYILELVFPLEMREISAQSLLVNEIVSILQKNSRNSWIVCNEELSRANIGSEVEIMAEEVRTITITPAAIPASQPPELSEIGSLNSSQARYLCNILYPPGDEVRVPETHDQEVEQQNSIFRPAADQFNTSEVEIMAEEVGTNTITQAAIPASQPPELSGWLSSFSWLNPPGDEVRVPETHDQEVEQQNSIFRPPAAPFPEYEVDSCHCNTGTSNKRRRTSEVWQYFDEVRENGEVWAKCRNCSKKYRGESTRGTTNLRKHLRLCTGKK</sequence>
<evidence type="ECO:0000259" key="10">
    <source>
        <dbReference type="PROSITE" id="PS50808"/>
    </source>
</evidence>
<reference evidence="11" key="2">
    <citation type="journal article" date="2023" name="Int. J. Mol. Sci.">
        <title>De Novo Assembly and Annotation of 11 Diverse Shrub Willow (Salix) Genomes Reveals Novel Gene Organization in Sex-Linked Regions.</title>
        <authorList>
            <person name="Hyden B."/>
            <person name="Feng K."/>
            <person name="Yates T.B."/>
            <person name="Jawdy S."/>
            <person name="Cereghino C."/>
            <person name="Smart L.B."/>
            <person name="Muchero W."/>
        </authorList>
    </citation>
    <scope>NUCLEOTIDE SEQUENCE</scope>
    <source>
        <tissue evidence="11">Shoot tip</tissue>
    </source>
</reference>
<evidence type="ECO:0000256" key="1">
    <source>
        <dbReference type="ARBA" id="ARBA00004123"/>
    </source>
</evidence>
<dbReference type="SMART" id="SM00614">
    <property type="entry name" value="ZnF_BED"/>
    <property type="match status" value="1"/>
</dbReference>
<keyword evidence="2" id="KW-0479">Metal-binding</keyword>
<organism evidence="11 12">
    <name type="scientific">Salix purpurea</name>
    <name type="common">Purple osier willow</name>
    <dbReference type="NCBI Taxonomy" id="77065"/>
    <lineage>
        <taxon>Eukaryota</taxon>
        <taxon>Viridiplantae</taxon>
        <taxon>Streptophyta</taxon>
        <taxon>Embryophyta</taxon>
        <taxon>Tracheophyta</taxon>
        <taxon>Spermatophyta</taxon>
        <taxon>Magnoliopsida</taxon>
        <taxon>eudicotyledons</taxon>
        <taxon>Gunneridae</taxon>
        <taxon>Pentapetalae</taxon>
        <taxon>rosids</taxon>
        <taxon>fabids</taxon>
        <taxon>Malpighiales</taxon>
        <taxon>Salicaceae</taxon>
        <taxon>Saliceae</taxon>
        <taxon>Salix</taxon>
    </lineage>
</organism>
<keyword evidence="6" id="KW-0804">Transcription</keyword>
<dbReference type="PROSITE" id="PS50808">
    <property type="entry name" value="ZF_BED"/>
    <property type="match status" value="1"/>
</dbReference>
<dbReference type="SUPFAM" id="SSF57667">
    <property type="entry name" value="beta-beta-alpha zinc fingers"/>
    <property type="match status" value="1"/>
</dbReference>
<dbReference type="EMBL" id="JAPFFK010000011">
    <property type="protein sequence ID" value="KAJ6734203.1"/>
    <property type="molecule type" value="Genomic_DNA"/>
</dbReference>
<dbReference type="AlphaFoldDB" id="A0A9Q0ZH47"/>
<dbReference type="PROSITE" id="PS50985">
    <property type="entry name" value="GRAS"/>
    <property type="match status" value="1"/>
</dbReference>
<dbReference type="Pfam" id="PF22922">
    <property type="entry name" value="GAF_NLP"/>
    <property type="match status" value="1"/>
</dbReference>
<feature type="short sequence motif" description="LXXLL motif" evidence="9">
    <location>
        <begin position="210"/>
        <end position="214"/>
    </location>
</feature>
<evidence type="ECO:0000256" key="6">
    <source>
        <dbReference type="ARBA" id="ARBA00023163"/>
    </source>
</evidence>
<evidence type="ECO:0000256" key="3">
    <source>
        <dbReference type="ARBA" id="ARBA00022771"/>
    </source>
</evidence>
<evidence type="ECO:0000256" key="4">
    <source>
        <dbReference type="ARBA" id="ARBA00022833"/>
    </source>
</evidence>